<feature type="compositionally biased region" description="Low complexity" evidence="2">
    <location>
        <begin position="195"/>
        <end position="213"/>
    </location>
</feature>
<feature type="domain" description="Zn(2)-C6 fungal-type" evidence="3">
    <location>
        <begin position="302"/>
        <end position="338"/>
    </location>
</feature>
<name>A0AAN6VX14_9PEZI</name>
<evidence type="ECO:0000313" key="4">
    <source>
        <dbReference type="EMBL" id="KAK4171359.1"/>
    </source>
</evidence>
<evidence type="ECO:0000256" key="1">
    <source>
        <dbReference type="ARBA" id="ARBA00023242"/>
    </source>
</evidence>
<comment type="caution">
    <text evidence="4">The sequence shown here is derived from an EMBL/GenBank/DDBJ whole genome shotgun (WGS) entry which is preliminary data.</text>
</comment>
<evidence type="ECO:0000256" key="2">
    <source>
        <dbReference type="SAM" id="MobiDB-lite"/>
    </source>
</evidence>
<organism evidence="4 5">
    <name type="scientific">Triangularia setosa</name>
    <dbReference type="NCBI Taxonomy" id="2587417"/>
    <lineage>
        <taxon>Eukaryota</taxon>
        <taxon>Fungi</taxon>
        <taxon>Dikarya</taxon>
        <taxon>Ascomycota</taxon>
        <taxon>Pezizomycotina</taxon>
        <taxon>Sordariomycetes</taxon>
        <taxon>Sordariomycetidae</taxon>
        <taxon>Sordariales</taxon>
        <taxon>Podosporaceae</taxon>
        <taxon>Triangularia</taxon>
    </lineage>
</organism>
<proteinExistence type="predicted"/>
<dbReference type="PROSITE" id="PS50048">
    <property type="entry name" value="ZN2_CY6_FUNGAL_2"/>
    <property type="match status" value="1"/>
</dbReference>
<dbReference type="Proteomes" id="UP001302321">
    <property type="component" value="Unassembled WGS sequence"/>
</dbReference>
<sequence>MLRTTGSKMSLSPRFMVLTNEHPATGVRLSGASSSSVVQFTPQELAKKLGIPLVEMCKRLGMPLPTSLGLVSQSLPLEPAQDTLVDSACDTNFNHALGDSWNLSEDLYFALFPDIPSDGPVSNSIFTPHVQYPAESADNHWEFEHAAWDEATPGPDGSSPVEQSSPPLPVTSIFPSPGASGTQALVGPSPTSPGNTWSRNPSSSPSSTASSWAVITPQSSSSDDFAVTPEEEQAMRDHSPVLGPCSRVWVVPKKTRKKREAKHPSKRRRAMEDRAHTGPRRRGPFQNDELRAKTALTRSLKSCVRCRMHRIRCERDENDPDGSCISCKTTAALSRSLCLRWIITDSSLYREQKMPYQMFSRRWQSMDLVDLPNADWVSPETRTVTLSQIFLDAPYTVEVREFCPAEGDMLHKIWTTKGGVIKRHALPRYALADMRKSAGVLKEFIDKSAGRYIDGVAGINGMLGSRDDLFWFTYCFAMKHVQNAKTNIERELMANSFRFWVGCRKTSHPEHICGKDKLGGQAVDDPLSPYHNVVPMPAVMVAQMECILYTTVLRPMQKRLLEQLSQLVTNNKREHWLTIYLTVFVLLHSCSLLSRRDWEYARQCKLSSDYANHESISKHHIGINAILTHFHINKGAIPFRLAQSEGGSKELSKAAELDPVQLDFVRMTAAMINSPQRRNMMRFVRENRLLNHDLYWVSQLYDESWEPGPTA</sequence>
<dbReference type="GO" id="GO:0000981">
    <property type="term" value="F:DNA-binding transcription factor activity, RNA polymerase II-specific"/>
    <property type="evidence" value="ECO:0007669"/>
    <property type="project" value="InterPro"/>
</dbReference>
<keyword evidence="5" id="KW-1185">Reference proteome</keyword>
<feature type="region of interest" description="Disordered" evidence="2">
    <location>
        <begin position="149"/>
        <end position="286"/>
    </location>
</feature>
<keyword evidence="1" id="KW-0539">Nucleus</keyword>
<dbReference type="AlphaFoldDB" id="A0AAN6VX14"/>
<dbReference type="PANTHER" id="PTHR35392:SF3">
    <property type="entry name" value="ZN(2)-C6 FUNGAL-TYPE DOMAIN-CONTAINING PROTEIN"/>
    <property type="match status" value="1"/>
</dbReference>
<dbReference type="InterPro" id="IPR052973">
    <property type="entry name" value="Fungal_sec-metab_reg_TF"/>
</dbReference>
<accession>A0AAN6VX14</accession>
<dbReference type="GO" id="GO:0008270">
    <property type="term" value="F:zinc ion binding"/>
    <property type="evidence" value="ECO:0007669"/>
    <property type="project" value="InterPro"/>
</dbReference>
<evidence type="ECO:0000313" key="5">
    <source>
        <dbReference type="Proteomes" id="UP001302321"/>
    </source>
</evidence>
<dbReference type="EMBL" id="MU866578">
    <property type="protein sequence ID" value="KAK4171359.1"/>
    <property type="molecule type" value="Genomic_DNA"/>
</dbReference>
<dbReference type="CDD" id="cd00067">
    <property type="entry name" value="GAL4"/>
    <property type="match status" value="1"/>
</dbReference>
<gene>
    <name evidence="4" type="ORF">QBC36DRAFT_340127</name>
</gene>
<dbReference type="PANTHER" id="PTHR35392">
    <property type="entry name" value="ZN(II)2CYS6 TRANSCRIPTION FACTOR (EUROFUNG)-RELATED-RELATED"/>
    <property type="match status" value="1"/>
</dbReference>
<feature type="compositionally biased region" description="Basic residues" evidence="2">
    <location>
        <begin position="253"/>
        <end position="269"/>
    </location>
</feature>
<dbReference type="InterPro" id="IPR001138">
    <property type="entry name" value="Zn2Cys6_DnaBD"/>
</dbReference>
<reference evidence="4" key="1">
    <citation type="journal article" date="2023" name="Mol. Phylogenet. Evol.">
        <title>Genome-scale phylogeny and comparative genomics of the fungal order Sordariales.</title>
        <authorList>
            <person name="Hensen N."/>
            <person name="Bonometti L."/>
            <person name="Westerberg I."/>
            <person name="Brannstrom I.O."/>
            <person name="Guillou S."/>
            <person name="Cros-Aarteil S."/>
            <person name="Calhoun S."/>
            <person name="Haridas S."/>
            <person name="Kuo A."/>
            <person name="Mondo S."/>
            <person name="Pangilinan J."/>
            <person name="Riley R."/>
            <person name="LaButti K."/>
            <person name="Andreopoulos B."/>
            <person name="Lipzen A."/>
            <person name="Chen C."/>
            <person name="Yan M."/>
            <person name="Daum C."/>
            <person name="Ng V."/>
            <person name="Clum A."/>
            <person name="Steindorff A."/>
            <person name="Ohm R.A."/>
            <person name="Martin F."/>
            <person name="Silar P."/>
            <person name="Natvig D.O."/>
            <person name="Lalanne C."/>
            <person name="Gautier V."/>
            <person name="Ament-Velasquez S.L."/>
            <person name="Kruys A."/>
            <person name="Hutchinson M.I."/>
            <person name="Powell A.J."/>
            <person name="Barry K."/>
            <person name="Miller A.N."/>
            <person name="Grigoriev I.V."/>
            <person name="Debuchy R."/>
            <person name="Gladieux P."/>
            <person name="Hiltunen Thoren M."/>
            <person name="Johannesson H."/>
        </authorList>
    </citation>
    <scope>NUCLEOTIDE SEQUENCE</scope>
    <source>
        <strain evidence="4">CBS 892.96</strain>
    </source>
</reference>
<protein>
    <recommendedName>
        <fullName evidence="3">Zn(2)-C6 fungal-type domain-containing protein</fullName>
    </recommendedName>
</protein>
<reference evidence="4" key="2">
    <citation type="submission" date="2023-05" db="EMBL/GenBank/DDBJ databases">
        <authorList>
            <consortium name="Lawrence Berkeley National Laboratory"/>
            <person name="Steindorff A."/>
            <person name="Hensen N."/>
            <person name="Bonometti L."/>
            <person name="Westerberg I."/>
            <person name="Brannstrom I.O."/>
            <person name="Guillou S."/>
            <person name="Cros-Aarteil S."/>
            <person name="Calhoun S."/>
            <person name="Haridas S."/>
            <person name="Kuo A."/>
            <person name="Mondo S."/>
            <person name="Pangilinan J."/>
            <person name="Riley R."/>
            <person name="Labutti K."/>
            <person name="Andreopoulos B."/>
            <person name="Lipzen A."/>
            <person name="Chen C."/>
            <person name="Yanf M."/>
            <person name="Daum C."/>
            <person name="Ng V."/>
            <person name="Clum A."/>
            <person name="Ohm R."/>
            <person name="Martin F."/>
            <person name="Silar P."/>
            <person name="Natvig D."/>
            <person name="Lalanne C."/>
            <person name="Gautier V."/>
            <person name="Ament-Velasquez S.L."/>
            <person name="Kruys A."/>
            <person name="Hutchinson M.I."/>
            <person name="Powell A.J."/>
            <person name="Barry K."/>
            <person name="Miller A.N."/>
            <person name="Grigoriev I.V."/>
            <person name="Debuchy R."/>
            <person name="Gladieux P."/>
            <person name="Thoren M.H."/>
            <person name="Johannesson H."/>
        </authorList>
    </citation>
    <scope>NUCLEOTIDE SEQUENCE</scope>
    <source>
        <strain evidence="4">CBS 892.96</strain>
    </source>
</reference>
<evidence type="ECO:0000259" key="3">
    <source>
        <dbReference type="PROSITE" id="PS50048"/>
    </source>
</evidence>